<sequence>MNYLITGGTGLIGSAICQQLQAAGHTVMVLSRNRDKVYQRCGLSVVAITDLNEIGHAEQVDIVINLAGAPVADARWSKHRKNELEQSRIALTEALVDWIAQRDKKPSSLISGSAVGWYGDQGDTILTETSGYNDEYAHQLCERWEQAALKAQAYGVRVCIVRTGLVIANGGFLNRMLLPIKLGIGGRIADGKQYMPWIHHDDIVNLFIFLSKKPEAQGVFNGTAPAPVTNAEFTQTLAKALHRPAVLPVPACVLKLALGEMSELLLGGQRALPAKAQQIGFEFLYTDLHNALTTTLKQA</sequence>
<dbReference type="PANTHER" id="PTHR11092:SF0">
    <property type="entry name" value="EPIMERASE FAMILY PROTEIN SDR39U1"/>
    <property type="match status" value="1"/>
</dbReference>
<evidence type="ECO:0000259" key="2">
    <source>
        <dbReference type="Pfam" id="PF01370"/>
    </source>
</evidence>
<dbReference type="InterPro" id="IPR036291">
    <property type="entry name" value="NAD(P)-bd_dom_sf"/>
</dbReference>
<dbReference type="InterPro" id="IPR010099">
    <property type="entry name" value="SDR39U1"/>
</dbReference>
<reference evidence="4 5" key="1">
    <citation type="submission" date="2014-09" db="EMBL/GenBank/DDBJ databases">
        <authorList>
            <person name="Grob C."/>
            <person name="Taubert M."/>
            <person name="Howat A.M."/>
            <person name="Burns O.J."/>
            <person name="Dixon J.L."/>
            <person name="Chen Y."/>
            <person name="Murrell J.C."/>
        </authorList>
    </citation>
    <scope>NUCLEOTIDE SEQUENCE [LARGE SCALE GENOMIC DNA]</scope>
    <source>
        <strain evidence="4">L4</strain>
    </source>
</reference>
<feature type="domain" description="DUF1731" evidence="3">
    <location>
        <begin position="249"/>
        <end position="293"/>
    </location>
</feature>
<feature type="domain" description="NAD-dependent epimerase/dehydratase" evidence="2">
    <location>
        <begin position="4"/>
        <end position="217"/>
    </location>
</feature>
<dbReference type="SUPFAM" id="SSF51735">
    <property type="entry name" value="NAD(P)-binding Rossmann-fold domains"/>
    <property type="match status" value="1"/>
</dbReference>
<dbReference type="Gene3D" id="3.40.50.720">
    <property type="entry name" value="NAD(P)-binding Rossmann-like Domain"/>
    <property type="match status" value="1"/>
</dbReference>
<dbReference type="InterPro" id="IPR001509">
    <property type="entry name" value="Epimerase_deHydtase"/>
</dbReference>
<dbReference type="GO" id="GO:0051301">
    <property type="term" value="P:cell division"/>
    <property type="evidence" value="ECO:0007669"/>
    <property type="project" value="UniProtKB-KW"/>
</dbReference>
<protein>
    <submittedName>
        <fullName evidence="4">Cell division inhibitor</fullName>
    </submittedName>
</protein>
<dbReference type="Pfam" id="PF01370">
    <property type="entry name" value="Epimerase"/>
    <property type="match status" value="1"/>
</dbReference>
<dbReference type="EMBL" id="JRQD01000002">
    <property type="protein sequence ID" value="KGM07150.1"/>
    <property type="molecule type" value="Genomic_DNA"/>
</dbReference>
<comment type="caution">
    <text evidence="4">The sequence shown here is derived from an EMBL/GenBank/DDBJ whole genome shotgun (WGS) entry which is preliminary data.</text>
</comment>
<evidence type="ECO:0000259" key="3">
    <source>
        <dbReference type="Pfam" id="PF08338"/>
    </source>
</evidence>
<evidence type="ECO:0000313" key="4">
    <source>
        <dbReference type="EMBL" id="KGM07150.1"/>
    </source>
</evidence>
<dbReference type="Proteomes" id="UP000029999">
    <property type="component" value="Unassembled WGS sequence"/>
</dbReference>
<keyword evidence="4" id="KW-0132">Cell division</keyword>
<dbReference type="Pfam" id="PF08338">
    <property type="entry name" value="DUF1731"/>
    <property type="match status" value="1"/>
</dbReference>
<dbReference type="RefSeq" id="WP_036312255.1">
    <property type="nucleotide sequence ID" value="NZ_JRQD01000002.1"/>
</dbReference>
<comment type="similarity">
    <text evidence="1">Belongs to the NAD(P)-dependent epimerase/dehydratase family. SDR39U1 subfamily.</text>
</comment>
<name>A0A0A0BGY8_9GAMM</name>
<dbReference type="NCBIfam" id="TIGR01777">
    <property type="entry name" value="yfcH"/>
    <property type="match status" value="1"/>
</dbReference>
<accession>A0A0A0BGY8</accession>
<dbReference type="CDD" id="cd05242">
    <property type="entry name" value="SDR_a8"/>
    <property type="match status" value="1"/>
</dbReference>
<keyword evidence="4" id="KW-0131">Cell cycle</keyword>
<gene>
    <name evidence="4" type="ORF">LP43_0758</name>
</gene>
<dbReference type="STRING" id="392484.LP43_0758"/>
<evidence type="ECO:0000313" key="5">
    <source>
        <dbReference type="Proteomes" id="UP000029999"/>
    </source>
</evidence>
<proteinExistence type="inferred from homology"/>
<dbReference type="AlphaFoldDB" id="A0A0A0BGY8"/>
<dbReference type="PANTHER" id="PTHR11092">
    <property type="entry name" value="SUGAR NUCLEOTIDE EPIMERASE RELATED"/>
    <property type="match status" value="1"/>
</dbReference>
<evidence type="ECO:0000256" key="1">
    <source>
        <dbReference type="ARBA" id="ARBA00009353"/>
    </source>
</evidence>
<organism evidence="4 5">
    <name type="scientific">Methylophaga thiooxydans</name>
    <dbReference type="NCBI Taxonomy" id="392484"/>
    <lineage>
        <taxon>Bacteria</taxon>
        <taxon>Pseudomonadati</taxon>
        <taxon>Pseudomonadota</taxon>
        <taxon>Gammaproteobacteria</taxon>
        <taxon>Thiotrichales</taxon>
        <taxon>Piscirickettsiaceae</taxon>
        <taxon>Methylophaga</taxon>
    </lineage>
</organism>
<dbReference type="InterPro" id="IPR013549">
    <property type="entry name" value="DUF1731"/>
</dbReference>